<comment type="similarity">
    <text evidence="4 13">Belongs to the purine/pyrimidine phosphoribosyltransferase family.</text>
</comment>
<keyword evidence="6 13" id="KW-0963">Cytoplasm</keyword>
<keyword evidence="8 13" id="KW-0808">Transferase</keyword>
<dbReference type="STRING" id="670386.D3AYL6"/>
<dbReference type="GeneID" id="31356806"/>
<proteinExistence type="inferred from homology"/>
<dbReference type="GO" id="GO:0000287">
    <property type="term" value="F:magnesium ion binding"/>
    <property type="evidence" value="ECO:0007669"/>
    <property type="project" value="TreeGrafter"/>
</dbReference>
<dbReference type="GO" id="GO:0032263">
    <property type="term" value="P:GMP salvage"/>
    <property type="evidence" value="ECO:0007669"/>
    <property type="project" value="TreeGrafter"/>
</dbReference>
<dbReference type="SUPFAM" id="SSF53271">
    <property type="entry name" value="PRTase-like"/>
    <property type="match status" value="1"/>
</dbReference>
<evidence type="ECO:0000256" key="5">
    <source>
        <dbReference type="ARBA" id="ARBA00011895"/>
    </source>
</evidence>
<comment type="subcellular location">
    <subcellularLocation>
        <location evidence="2 13">Cytoplasm</location>
    </subcellularLocation>
</comment>
<evidence type="ECO:0000256" key="8">
    <source>
        <dbReference type="ARBA" id="ARBA00022679"/>
    </source>
</evidence>
<evidence type="ECO:0000256" key="11">
    <source>
        <dbReference type="ARBA" id="ARBA00022741"/>
    </source>
</evidence>
<evidence type="ECO:0000256" key="13">
    <source>
        <dbReference type="RuleBase" id="RU364099"/>
    </source>
</evidence>
<dbReference type="GO" id="GO:0006178">
    <property type="term" value="P:guanine salvage"/>
    <property type="evidence" value="ECO:0007669"/>
    <property type="project" value="TreeGrafter"/>
</dbReference>
<evidence type="ECO:0000256" key="6">
    <source>
        <dbReference type="ARBA" id="ARBA00022490"/>
    </source>
</evidence>
<evidence type="ECO:0000313" key="16">
    <source>
        <dbReference type="Proteomes" id="UP000001396"/>
    </source>
</evidence>
<gene>
    <name evidence="15" type="primary">hprT</name>
    <name evidence="15" type="ORF">PPL_01276</name>
</gene>
<evidence type="ECO:0000256" key="1">
    <source>
        <dbReference type="ARBA" id="ARBA00001946"/>
    </source>
</evidence>
<dbReference type="Gene3D" id="3.40.50.2020">
    <property type="match status" value="1"/>
</dbReference>
<dbReference type="PANTHER" id="PTHR43340">
    <property type="entry name" value="HYPOXANTHINE-GUANINE PHOSPHORIBOSYLTRANSFERASE"/>
    <property type="match status" value="1"/>
</dbReference>
<keyword evidence="12 13" id="KW-0460">Magnesium</keyword>
<comment type="caution">
    <text evidence="15">The sequence shown here is derived from an EMBL/GenBank/DDBJ whole genome shotgun (WGS) entry which is preliminary data.</text>
</comment>
<dbReference type="GO" id="GO:0005829">
    <property type="term" value="C:cytosol"/>
    <property type="evidence" value="ECO:0007669"/>
    <property type="project" value="TreeGrafter"/>
</dbReference>
<dbReference type="GO" id="GO:0000166">
    <property type="term" value="F:nucleotide binding"/>
    <property type="evidence" value="ECO:0007669"/>
    <property type="project" value="UniProtKB-KW"/>
</dbReference>
<dbReference type="EC" id="2.4.2.8" evidence="5 13"/>
<dbReference type="AlphaFoldDB" id="D3AYL6"/>
<organism evidence="15 16">
    <name type="scientific">Heterostelium pallidum (strain ATCC 26659 / Pp 5 / PN500)</name>
    <name type="common">Cellular slime mold</name>
    <name type="synonym">Polysphondylium pallidum</name>
    <dbReference type="NCBI Taxonomy" id="670386"/>
    <lineage>
        <taxon>Eukaryota</taxon>
        <taxon>Amoebozoa</taxon>
        <taxon>Evosea</taxon>
        <taxon>Eumycetozoa</taxon>
        <taxon>Dictyostelia</taxon>
        <taxon>Acytosteliales</taxon>
        <taxon>Acytosteliaceae</taxon>
        <taxon>Heterostelium</taxon>
    </lineage>
</organism>
<protein>
    <recommendedName>
        <fullName evidence="5 13">Hypoxanthine phosphoribosyltransferase</fullName>
        <ecNumber evidence="5 13">2.4.2.8</ecNumber>
    </recommendedName>
</protein>
<accession>D3AYL6</accession>
<dbReference type="GO" id="GO:0046100">
    <property type="term" value="P:hypoxanthine metabolic process"/>
    <property type="evidence" value="ECO:0007669"/>
    <property type="project" value="TreeGrafter"/>
</dbReference>
<dbReference type="InterPro" id="IPR029057">
    <property type="entry name" value="PRTase-like"/>
</dbReference>
<comment type="cofactor">
    <cofactor evidence="1 13">
        <name>Mg(2+)</name>
        <dbReference type="ChEBI" id="CHEBI:18420"/>
    </cofactor>
</comment>
<dbReference type="Proteomes" id="UP000001396">
    <property type="component" value="Unassembled WGS sequence"/>
</dbReference>
<comment type="catalytic activity">
    <reaction evidence="13">
        <text>IMP + diphosphate = hypoxanthine + 5-phospho-alpha-D-ribose 1-diphosphate</text>
        <dbReference type="Rhea" id="RHEA:17973"/>
        <dbReference type="ChEBI" id="CHEBI:17368"/>
        <dbReference type="ChEBI" id="CHEBI:33019"/>
        <dbReference type="ChEBI" id="CHEBI:58017"/>
        <dbReference type="ChEBI" id="CHEBI:58053"/>
        <dbReference type="EC" id="2.4.2.8"/>
    </reaction>
</comment>
<reference evidence="15 16" key="1">
    <citation type="journal article" date="2011" name="Genome Res.">
        <title>Phylogeny-wide analysis of social amoeba genomes highlights ancient origins for complex intercellular communication.</title>
        <authorList>
            <person name="Heidel A.J."/>
            <person name="Lawal H.M."/>
            <person name="Felder M."/>
            <person name="Schilde C."/>
            <person name="Helps N.R."/>
            <person name="Tunggal B."/>
            <person name="Rivero F."/>
            <person name="John U."/>
            <person name="Schleicher M."/>
            <person name="Eichinger L."/>
            <person name="Platzer M."/>
            <person name="Noegel A.A."/>
            <person name="Schaap P."/>
            <person name="Gloeckner G."/>
        </authorList>
    </citation>
    <scope>NUCLEOTIDE SEQUENCE [LARGE SCALE GENOMIC DNA]</scope>
    <source>
        <strain evidence="16">ATCC 26659 / Pp 5 / PN500</strain>
    </source>
</reference>
<evidence type="ECO:0000256" key="4">
    <source>
        <dbReference type="ARBA" id="ARBA00008391"/>
    </source>
</evidence>
<dbReference type="FunFam" id="3.40.50.2020:FF:000006">
    <property type="entry name" value="Hypoxanthine phosphoribosyltransferase"/>
    <property type="match status" value="1"/>
</dbReference>
<dbReference type="UniPathway" id="UPA00591">
    <property type="reaction ID" value="UER00648"/>
</dbReference>
<comment type="pathway">
    <text evidence="3 13">Purine metabolism; IMP biosynthesis via salvage pathway; IMP from hypoxanthine: step 1/1.</text>
</comment>
<evidence type="ECO:0000313" key="15">
    <source>
        <dbReference type="EMBL" id="EFA86043.1"/>
    </source>
</evidence>
<dbReference type="GO" id="GO:0032264">
    <property type="term" value="P:IMP salvage"/>
    <property type="evidence" value="ECO:0007669"/>
    <property type="project" value="UniProtKB-UniPathway"/>
</dbReference>
<sequence length="189" mass="21302">MNSNTNLHPNVKTLLFSENEIKERVQQIGREITKDYQGSKELVLIGILKGSFMFMSDLVRAIDLPDTLVTLDFMSISSYGASTTSSGVVKINMDLKEAIEGKDVIVVEDIVDSGLTLKHLLELLQSRKPKSLATSVLLRKKEGLKVEVPVKYIGFDIPMVFIIGYGLDFAERYRELPYLGELKEECYKH</sequence>
<dbReference type="PANTHER" id="PTHR43340:SF1">
    <property type="entry name" value="HYPOXANTHINE PHOSPHORIBOSYLTRANSFERASE"/>
    <property type="match status" value="1"/>
</dbReference>
<dbReference type="EMBL" id="ADBJ01000004">
    <property type="protein sequence ID" value="EFA86043.1"/>
    <property type="molecule type" value="Genomic_DNA"/>
</dbReference>
<dbReference type="InterPro" id="IPR005904">
    <property type="entry name" value="Hxn_phspho_trans"/>
</dbReference>
<keyword evidence="9 13" id="KW-0479">Metal-binding</keyword>
<evidence type="ECO:0000256" key="3">
    <source>
        <dbReference type="ARBA" id="ARBA00004669"/>
    </source>
</evidence>
<dbReference type="InParanoid" id="D3AYL6"/>
<dbReference type="RefSeq" id="XP_020438149.1">
    <property type="nucleotide sequence ID" value="XM_020572291.1"/>
</dbReference>
<dbReference type="CDD" id="cd06223">
    <property type="entry name" value="PRTases_typeI"/>
    <property type="match status" value="1"/>
</dbReference>
<evidence type="ECO:0000256" key="9">
    <source>
        <dbReference type="ARBA" id="ARBA00022723"/>
    </source>
</evidence>
<evidence type="ECO:0000256" key="7">
    <source>
        <dbReference type="ARBA" id="ARBA00022676"/>
    </source>
</evidence>
<dbReference type="Pfam" id="PF00156">
    <property type="entry name" value="Pribosyltran"/>
    <property type="match status" value="1"/>
</dbReference>
<dbReference type="OMA" id="VIFMEDI"/>
<evidence type="ECO:0000256" key="12">
    <source>
        <dbReference type="ARBA" id="ARBA00022842"/>
    </source>
</evidence>
<keyword evidence="11 13" id="KW-0547">Nucleotide-binding</keyword>
<keyword evidence="16" id="KW-1185">Reference proteome</keyword>
<dbReference type="GO" id="GO:0004422">
    <property type="term" value="F:hypoxanthine phosphoribosyltransferase activity"/>
    <property type="evidence" value="ECO:0007669"/>
    <property type="project" value="InterPro"/>
</dbReference>
<name>D3AYL6_HETP5</name>
<dbReference type="NCBIfam" id="TIGR01203">
    <property type="entry name" value="HGPRTase"/>
    <property type="match status" value="1"/>
</dbReference>
<dbReference type="InterPro" id="IPR000836">
    <property type="entry name" value="PRTase_dom"/>
</dbReference>
<dbReference type="FunCoup" id="D3AYL6">
    <property type="interactions" value="177"/>
</dbReference>
<feature type="domain" description="Phosphoribosyltransferase" evidence="14">
    <location>
        <begin position="22"/>
        <end position="169"/>
    </location>
</feature>
<evidence type="ECO:0000259" key="14">
    <source>
        <dbReference type="Pfam" id="PF00156"/>
    </source>
</evidence>
<keyword evidence="7 13" id="KW-0328">Glycosyltransferase</keyword>
<dbReference type="InterPro" id="IPR050408">
    <property type="entry name" value="HGPRT"/>
</dbReference>
<evidence type="ECO:0000256" key="10">
    <source>
        <dbReference type="ARBA" id="ARBA00022726"/>
    </source>
</evidence>
<evidence type="ECO:0000256" key="2">
    <source>
        <dbReference type="ARBA" id="ARBA00004496"/>
    </source>
</evidence>
<dbReference type="GO" id="GO:0006166">
    <property type="term" value="P:purine ribonucleoside salvage"/>
    <property type="evidence" value="ECO:0007669"/>
    <property type="project" value="UniProtKB-KW"/>
</dbReference>
<keyword evidence="10 13" id="KW-0660">Purine salvage</keyword>